<protein>
    <submittedName>
        <fullName evidence="2">Uncharacterized protein</fullName>
    </submittedName>
</protein>
<dbReference type="RefSeq" id="WP_092727302.1">
    <property type="nucleotide sequence ID" value="NZ_FNGW01000009.1"/>
</dbReference>
<keyword evidence="1" id="KW-0812">Transmembrane</keyword>
<feature type="transmembrane region" description="Helical" evidence="1">
    <location>
        <begin position="37"/>
        <end position="56"/>
    </location>
</feature>
<evidence type="ECO:0000256" key="1">
    <source>
        <dbReference type="SAM" id="Phobius"/>
    </source>
</evidence>
<keyword evidence="1" id="KW-0472">Membrane</keyword>
<dbReference type="EMBL" id="FNGW01000009">
    <property type="protein sequence ID" value="SDM34052.1"/>
    <property type="molecule type" value="Genomic_DNA"/>
</dbReference>
<evidence type="ECO:0000313" key="3">
    <source>
        <dbReference type="Proteomes" id="UP000199068"/>
    </source>
</evidence>
<reference evidence="2 3" key="1">
    <citation type="submission" date="2016-10" db="EMBL/GenBank/DDBJ databases">
        <authorList>
            <person name="de Groot N.N."/>
        </authorList>
    </citation>
    <scope>NUCLEOTIDE SEQUENCE [LARGE SCALE GENOMIC DNA]</scope>
    <source>
        <strain evidence="2 3">DSM 797</strain>
    </source>
</reference>
<feature type="transmembrane region" description="Helical" evidence="1">
    <location>
        <begin position="12"/>
        <end position="31"/>
    </location>
</feature>
<sequence length="139" mass="15336">MNQVKKDLMFSVGGLIAGIIMIAIFLLGVIAEKMSASMVMGMGIGLTSVGVGLTFLNLKAIKNPEKVEEVEINSNDERNILVREKTSAKSYSIFIYVEIGLVFITALLSYKEVSLLLLALVFAKLVVWFLLCIKNLNKY</sequence>
<name>A0A1G9SF70_9FIRM</name>
<organism evidence="2 3">
    <name type="scientific">Romboutsia lituseburensis DSM 797</name>
    <dbReference type="NCBI Taxonomy" id="1121325"/>
    <lineage>
        <taxon>Bacteria</taxon>
        <taxon>Bacillati</taxon>
        <taxon>Bacillota</taxon>
        <taxon>Clostridia</taxon>
        <taxon>Peptostreptococcales</taxon>
        <taxon>Peptostreptococcaceae</taxon>
        <taxon>Romboutsia</taxon>
    </lineage>
</organism>
<feature type="transmembrane region" description="Helical" evidence="1">
    <location>
        <begin position="93"/>
        <end position="110"/>
    </location>
</feature>
<gene>
    <name evidence="2" type="ORF">SAMN04515677_10991</name>
</gene>
<keyword evidence="3" id="KW-1185">Reference proteome</keyword>
<accession>A0A1G9SF70</accession>
<evidence type="ECO:0000313" key="2">
    <source>
        <dbReference type="EMBL" id="SDM34052.1"/>
    </source>
</evidence>
<dbReference type="AlphaFoldDB" id="A0A1G9SF70"/>
<dbReference type="Proteomes" id="UP000199068">
    <property type="component" value="Unassembled WGS sequence"/>
</dbReference>
<dbReference type="STRING" id="1121325.SAMN04515677_10991"/>
<proteinExistence type="predicted"/>
<keyword evidence="1" id="KW-1133">Transmembrane helix</keyword>
<feature type="transmembrane region" description="Helical" evidence="1">
    <location>
        <begin position="116"/>
        <end position="133"/>
    </location>
</feature>